<feature type="domain" description="LYC1 C-terminal" evidence="1">
    <location>
        <begin position="190"/>
        <end position="387"/>
    </location>
</feature>
<dbReference type="EMBL" id="JANBVN010000013">
    <property type="protein sequence ID" value="KAJ9162238.1"/>
    <property type="molecule type" value="Genomic_DNA"/>
</dbReference>
<reference evidence="2" key="1">
    <citation type="submission" date="2022-07" db="EMBL/GenBank/DDBJ databases">
        <title>Fungi with potential for degradation of polypropylene.</title>
        <authorList>
            <person name="Gostincar C."/>
        </authorList>
    </citation>
    <scope>NUCLEOTIDE SEQUENCE</scope>
    <source>
        <strain evidence="2">EXF-13287</strain>
    </source>
</reference>
<organism evidence="2 3">
    <name type="scientific">Coniochaeta hoffmannii</name>
    <dbReference type="NCBI Taxonomy" id="91930"/>
    <lineage>
        <taxon>Eukaryota</taxon>
        <taxon>Fungi</taxon>
        <taxon>Dikarya</taxon>
        <taxon>Ascomycota</taxon>
        <taxon>Pezizomycotina</taxon>
        <taxon>Sordariomycetes</taxon>
        <taxon>Sordariomycetidae</taxon>
        <taxon>Coniochaetales</taxon>
        <taxon>Coniochaetaceae</taxon>
        <taxon>Coniochaeta</taxon>
    </lineage>
</organism>
<gene>
    <name evidence="2" type="ORF">NKR19_g1452</name>
</gene>
<keyword evidence="3" id="KW-1185">Reference proteome</keyword>
<dbReference type="PANTHER" id="PTHR34815">
    <property type="entry name" value="LYSINE ACETYLTRANSFERASE"/>
    <property type="match status" value="1"/>
</dbReference>
<evidence type="ECO:0000313" key="3">
    <source>
        <dbReference type="Proteomes" id="UP001174691"/>
    </source>
</evidence>
<dbReference type="PANTHER" id="PTHR34815:SF4">
    <property type="entry name" value="N-ACETYLTRANSFERASE DOMAIN-CONTAINING PROTEIN"/>
    <property type="match status" value="1"/>
</dbReference>
<dbReference type="Gene3D" id="3.40.630.30">
    <property type="match status" value="1"/>
</dbReference>
<protein>
    <submittedName>
        <fullName evidence="2">Lysine acetyltransferase</fullName>
    </submittedName>
</protein>
<dbReference type="InterPro" id="IPR055100">
    <property type="entry name" value="GNAT_LYC1-like"/>
</dbReference>
<dbReference type="Pfam" id="PF22998">
    <property type="entry name" value="GNAT_LYC1-like"/>
    <property type="match status" value="1"/>
</dbReference>
<dbReference type="CDD" id="cd04301">
    <property type="entry name" value="NAT_SF"/>
    <property type="match status" value="1"/>
</dbReference>
<sequence length="387" mass="42948">MGSSTSPPPLPDASSPSLILTQATPLERQRVWALHHRKWGGILTEEQYLARESYLRSVPLQKNDGITHWILTDSALPPDQRPILSSCDTYRKRALSCKPDGALTEGVAHGIGAVFTDPQYRGKGYASRMLKELGPALETWQASAAPGGRNALFSVLYSDIGKSFYAKSGWAAFPSSHLAIPAAAAQENGTKPAANVSEAATPIGYHETAELCAVDEELLREALPRRARETGRAQVALVPDLESVLWHLMREDFIVKHVFDGRTPAVRGAVYGEKGRRVWAVWTRAYYGEVGTLNFLRFVLEDEGALEEDNARGVRAVVQIARQQAAEWRCREVQTWNPTEKLKALVEKAGLEAQFVERDSESIASLMWYGGETSDVDWFYNEKFGWC</sequence>
<dbReference type="SUPFAM" id="SSF55729">
    <property type="entry name" value="Acyl-CoA N-acyltransferases (Nat)"/>
    <property type="match status" value="2"/>
</dbReference>
<evidence type="ECO:0000313" key="2">
    <source>
        <dbReference type="EMBL" id="KAJ9162238.1"/>
    </source>
</evidence>
<comment type="caution">
    <text evidence="2">The sequence shown here is derived from an EMBL/GenBank/DDBJ whole genome shotgun (WGS) entry which is preliminary data.</text>
</comment>
<dbReference type="InterPro" id="IPR053013">
    <property type="entry name" value="LAT"/>
</dbReference>
<proteinExistence type="predicted"/>
<name>A0AA38S0L0_9PEZI</name>
<dbReference type="AlphaFoldDB" id="A0AA38S0L0"/>
<dbReference type="InterPro" id="IPR016181">
    <property type="entry name" value="Acyl_CoA_acyltransferase"/>
</dbReference>
<evidence type="ECO:0000259" key="1">
    <source>
        <dbReference type="Pfam" id="PF22998"/>
    </source>
</evidence>
<dbReference type="Proteomes" id="UP001174691">
    <property type="component" value="Unassembled WGS sequence"/>
</dbReference>
<accession>A0AA38S0L0</accession>